<keyword evidence="2" id="KW-1133">Transmembrane helix</keyword>
<keyword evidence="2" id="KW-0472">Membrane</keyword>
<name>A0A2Z2HT74_9EURY</name>
<evidence type="ECO:0000256" key="2">
    <source>
        <dbReference type="SAM" id="Phobius"/>
    </source>
</evidence>
<evidence type="ECO:0000313" key="5">
    <source>
        <dbReference type="Proteomes" id="UP000250088"/>
    </source>
</evidence>
<dbReference type="EMBL" id="CP019893">
    <property type="protein sequence ID" value="ARS89315.1"/>
    <property type="molecule type" value="Genomic_DNA"/>
</dbReference>
<proteinExistence type="predicted"/>
<feature type="domain" description="CARDB" evidence="3">
    <location>
        <begin position="501"/>
        <end position="567"/>
    </location>
</feature>
<feature type="transmembrane region" description="Helical" evidence="2">
    <location>
        <begin position="685"/>
        <end position="706"/>
    </location>
</feature>
<dbReference type="GeneID" id="32893582"/>
<accession>A0A2Z2HT74</accession>
<sequence>MKQLVPFVLVALLVVSLPAGVASAAGVGPGYGGTGDRAGSSVHAEGIASSHVASGSGLEPTLLRGPDVPVASTTTGSSEDVLHRTTTLRHLPDRPGEFETEKTFDVPGAVVGFEVDLGSRADVVALDGFEETADGTYRWDEESEEPSIRFGMPADRVGGGHGDHDGYAFLDTGEWAVVQVPGISVSVRQTSSVGFEETVVVDGPGATGGDIAFFGPVTEYERSVGGETIRLVVPEAAEEDLVDDPGEILETLAWASQRLDVGERSGEVFVVAVPAHDDWGPQGVHYGDGNVWVGADNALAEAGNVWLHEYVHVRQGYRGEDVGVTDETRWLVEAQADYYAATLAFEKGLIDFEEYSRFLSVGERAPFSDAVLTEPDTWDDEYTEYAKGRLVYGEIDRQLRLSTHGDRTAEDVFRVINAGEGTLDGEAYMVVLEQAGGEDVRAIAERYVETSATPEMWSQHEHGEAFDLQGVTFAYELERDALEGESRAWEFLEDEGNEAVTAVPVDESVTVDVAVQNVGDRDGTADATLAVDGRVVDYAQPTLEAGAETTETLEWTPTEPGVYDLRVGDERVTVFVRSGASVTSSVLGIEPTTVAPGEPVTAQATLENVGDDPAAAIVLFRTHEGVVAEHPVLLAGGESTTLEQELVFDGEGEYEVAVGTQGGESDDRSATVVVEDSPVPGVDGVSGFGVAGALVALLVGLSVALLGQGSRGRR</sequence>
<organism evidence="4 5">
    <name type="scientific">Natrarchaeobaculum aegyptiacum</name>
    <dbReference type="NCBI Taxonomy" id="745377"/>
    <lineage>
        <taxon>Archaea</taxon>
        <taxon>Methanobacteriati</taxon>
        <taxon>Methanobacteriota</taxon>
        <taxon>Stenosarchaea group</taxon>
        <taxon>Halobacteria</taxon>
        <taxon>Halobacteriales</taxon>
        <taxon>Natrialbaceae</taxon>
        <taxon>Natrarchaeobaculum</taxon>
    </lineage>
</organism>
<dbReference type="OrthoDB" id="271491at2157"/>
<reference evidence="5" key="1">
    <citation type="submission" date="2017-02" db="EMBL/GenBank/DDBJ databases">
        <title>Natronthermophilus aegyptiacus gen. nov.,sp. nov., an aerobic, extremely halophilic alkalithermophilic archaeon isolated from the athalassohaline Wadi An Natrun, Egypt.</title>
        <authorList>
            <person name="Zhao B."/>
        </authorList>
    </citation>
    <scope>NUCLEOTIDE SEQUENCE [LARGE SCALE GENOMIC DNA]</scope>
    <source>
        <strain evidence="5">JW/NM-HA 15</strain>
    </source>
</reference>
<evidence type="ECO:0000259" key="3">
    <source>
        <dbReference type="Pfam" id="PF07705"/>
    </source>
</evidence>
<keyword evidence="5" id="KW-1185">Reference proteome</keyword>
<dbReference type="InterPro" id="IPR013783">
    <property type="entry name" value="Ig-like_fold"/>
</dbReference>
<gene>
    <name evidence="4" type="ORF">B1756_05850</name>
</gene>
<dbReference type="Pfam" id="PF07705">
    <property type="entry name" value="CARDB"/>
    <property type="match status" value="1"/>
</dbReference>
<dbReference type="KEGG" id="naj:B1756_05850"/>
<dbReference type="RefSeq" id="WP_086887697.1">
    <property type="nucleotide sequence ID" value="NZ_CP019893.1"/>
</dbReference>
<dbReference type="Gene3D" id="2.60.40.10">
    <property type="entry name" value="Immunoglobulins"/>
    <property type="match status" value="2"/>
</dbReference>
<feature type="region of interest" description="Disordered" evidence="1">
    <location>
        <begin position="53"/>
        <end position="80"/>
    </location>
</feature>
<dbReference type="InterPro" id="IPR011635">
    <property type="entry name" value="CARDB"/>
</dbReference>
<protein>
    <recommendedName>
        <fullName evidence="3">CARDB domain-containing protein</fullName>
    </recommendedName>
</protein>
<dbReference type="AlphaFoldDB" id="A0A2Z2HT74"/>
<evidence type="ECO:0000256" key="1">
    <source>
        <dbReference type="SAM" id="MobiDB-lite"/>
    </source>
</evidence>
<keyword evidence="2" id="KW-0812">Transmembrane</keyword>
<dbReference type="Proteomes" id="UP000250088">
    <property type="component" value="Chromosome"/>
</dbReference>
<evidence type="ECO:0000313" key="4">
    <source>
        <dbReference type="EMBL" id="ARS89315.1"/>
    </source>
</evidence>